<organism evidence="1">
    <name type="scientific">Oryza punctata</name>
    <name type="common">Red rice</name>
    <dbReference type="NCBI Taxonomy" id="4537"/>
    <lineage>
        <taxon>Eukaryota</taxon>
        <taxon>Viridiplantae</taxon>
        <taxon>Streptophyta</taxon>
        <taxon>Embryophyta</taxon>
        <taxon>Tracheophyta</taxon>
        <taxon>Spermatophyta</taxon>
        <taxon>Magnoliopsida</taxon>
        <taxon>Liliopsida</taxon>
        <taxon>Poales</taxon>
        <taxon>Poaceae</taxon>
        <taxon>BOP clade</taxon>
        <taxon>Oryzoideae</taxon>
        <taxon>Oryzeae</taxon>
        <taxon>Oryzinae</taxon>
        <taxon>Oryza</taxon>
    </lineage>
</organism>
<evidence type="ECO:0000313" key="2">
    <source>
        <dbReference type="Proteomes" id="UP000026962"/>
    </source>
</evidence>
<protein>
    <submittedName>
        <fullName evidence="1">Uncharacterized protein</fullName>
    </submittedName>
</protein>
<proteinExistence type="predicted"/>
<reference evidence="1" key="1">
    <citation type="submission" date="2015-04" db="UniProtKB">
        <authorList>
            <consortium name="EnsemblPlants"/>
        </authorList>
    </citation>
    <scope>IDENTIFICATION</scope>
</reference>
<dbReference type="Proteomes" id="UP000026962">
    <property type="component" value="Chromosome 8"/>
</dbReference>
<dbReference type="AlphaFoldDB" id="A0A0E0LSN1"/>
<evidence type="ECO:0000313" key="1">
    <source>
        <dbReference type="EnsemblPlants" id="OPUNC08G06720.1"/>
    </source>
</evidence>
<name>A0A0E0LSN1_ORYPU</name>
<dbReference type="EnsemblPlants" id="OPUNC08G06720.1">
    <property type="protein sequence ID" value="OPUNC08G06720.1"/>
    <property type="gene ID" value="OPUNC08G06720"/>
</dbReference>
<dbReference type="HOGENOM" id="CLU_2240984_0_0_1"/>
<sequence>MTKQGSLSRDIIWLSWRVMKEDHHIVFPIFEEALRQEKGNSVNGGDGWKWTVTWYSPGMLRSKVASSASIEIAAIKRATKPTSFHNRLELVLIMTDSTSLDQVAT</sequence>
<reference evidence="1" key="2">
    <citation type="submission" date="2018-05" db="EMBL/GenBank/DDBJ databases">
        <title>OpunRS2 (Oryza punctata Reference Sequence Version 2).</title>
        <authorList>
            <person name="Zhang J."/>
            <person name="Kudrna D."/>
            <person name="Lee S."/>
            <person name="Talag J."/>
            <person name="Welchert J."/>
            <person name="Wing R.A."/>
        </authorList>
    </citation>
    <scope>NUCLEOTIDE SEQUENCE [LARGE SCALE GENOMIC DNA]</scope>
</reference>
<keyword evidence="2" id="KW-1185">Reference proteome</keyword>
<accession>A0A0E0LSN1</accession>
<dbReference type="Gramene" id="OPUNC08G06720.1">
    <property type="protein sequence ID" value="OPUNC08G06720.1"/>
    <property type="gene ID" value="OPUNC08G06720"/>
</dbReference>